<gene>
    <name evidence="2" type="ORF">CEXT_109441</name>
</gene>
<evidence type="ECO:0000313" key="2">
    <source>
        <dbReference type="EMBL" id="GIY85105.1"/>
    </source>
</evidence>
<feature type="region of interest" description="Disordered" evidence="1">
    <location>
        <begin position="73"/>
        <end position="107"/>
    </location>
</feature>
<dbReference type="Proteomes" id="UP001054945">
    <property type="component" value="Unassembled WGS sequence"/>
</dbReference>
<evidence type="ECO:0000313" key="3">
    <source>
        <dbReference type="Proteomes" id="UP001054945"/>
    </source>
</evidence>
<keyword evidence="3" id="KW-1185">Reference proteome</keyword>
<organism evidence="2 3">
    <name type="scientific">Caerostris extrusa</name>
    <name type="common">Bark spider</name>
    <name type="synonym">Caerostris bankana</name>
    <dbReference type="NCBI Taxonomy" id="172846"/>
    <lineage>
        <taxon>Eukaryota</taxon>
        <taxon>Metazoa</taxon>
        <taxon>Ecdysozoa</taxon>
        <taxon>Arthropoda</taxon>
        <taxon>Chelicerata</taxon>
        <taxon>Arachnida</taxon>
        <taxon>Araneae</taxon>
        <taxon>Araneomorphae</taxon>
        <taxon>Entelegynae</taxon>
        <taxon>Araneoidea</taxon>
        <taxon>Araneidae</taxon>
        <taxon>Caerostris</taxon>
    </lineage>
</organism>
<accession>A0AAV4WQA4</accession>
<dbReference type="AlphaFoldDB" id="A0AAV4WQA4"/>
<proteinExistence type="predicted"/>
<protein>
    <submittedName>
        <fullName evidence="2">Uncharacterized protein</fullName>
    </submittedName>
</protein>
<evidence type="ECO:0000256" key="1">
    <source>
        <dbReference type="SAM" id="MobiDB-lite"/>
    </source>
</evidence>
<comment type="caution">
    <text evidence="2">The sequence shown here is derived from an EMBL/GenBank/DDBJ whole genome shotgun (WGS) entry which is preliminary data.</text>
</comment>
<reference evidence="2 3" key="1">
    <citation type="submission" date="2021-06" db="EMBL/GenBank/DDBJ databases">
        <title>Caerostris extrusa draft genome.</title>
        <authorList>
            <person name="Kono N."/>
            <person name="Arakawa K."/>
        </authorList>
    </citation>
    <scope>NUCLEOTIDE SEQUENCE [LARGE SCALE GENOMIC DNA]</scope>
</reference>
<name>A0AAV4WQA4_CAEEX</name>
<dbReference type="EMBL" id="BPLR01016615">
    <property type="protein sequence ID" value="GIY85105.1"/>
    <property type="molecule type" value="Genomic_DNA"/>
</dbReference>
<sequence length="138" mass="15032">MSDSFHAGLPFLQNYPPSLAFTGLPTPSSFPPPSKLLWRRERDSSVRPESMALVEGVVDSPACDSSMMARVEGVIRSSSSSSSSPKDGRQKTSDDTTEELSEARGSPFIARNDGLLAACQKVYFRRLPNHPFSAKSTH</sequence>